<dbReference type="PATRIC" id="fig|1382798.3.peg.2333"/>
<dbReference type="Gene3D" id="3.40.50.1110">
    <property type="entry name" value="SGNH hydrolase"/>
    <property type="match status" value="1"/>
</dbReference>
<dbReference type="AlphaFoldDB" id="A0A0D7VW77"/>
<dbReference type="SUPFAM" id="SSF52266">
    <property type="entry name" value="SGNH hydrolase"/>
    <property type="match status" value="1"/>
</dbReference>
<protein>
    <submittedName>
        <fullName evidence="4">Uncharacterized protein</fullName>
    </submittedName>
</protein>
<accession>A0A0D7VW77</accession>
<dbReference type="InterPro" id="IPR001087">
    <property type="entry name" value="GDSL"/>
</dbReference>
<evidence type="ECO:0000313" key="4">
    <source>
        <dbReference type="EMBL" id="KJD31101.1"/>
    </source>
</evidence>
<evidence type="ECO:0000256" key="1">
    <source>
        <dbReference type="ARBA" id="ARBA00008668"/>
    </source>
</evidence>
<dbReference type="STRING" id="1382798.PK35_16635"/>
<keyword evidence="2" id="KW-0378">Hydrolase</keyword>
<dbReference type="Proteomes" id="UP000032361">
    <property type="component" value="Unassembled WGS sequence"/>
</dbReference>
<gene>
    <name evidence="4" type="ORF">PK35_16635</name>
</gene>
<name>A0A0D7VW77_9FLAO</name>
<dbReference type="PANTHER" id="PTHR43695:SF1">
    <property type="entry name" value="RHAMNOGALACTURONAN ACETYLESTERASE"/>
    <property type="match status" value="1"/>
</dbReference>
<evidence type="ECO:0000313" key="5">
    <source>
        <dbReference type="Proteomes" id="UP000032361"/>
    </source>
</evidence>
<keyword evidence="5" id="KW-1185">Reference proteome</keyword>
<comment type="caution">
    <text evidence="4">The sequence shown here is derived from an EMBL/GenBank/DDBJ whole genome shotgun (WGS) entry which is preliminary data.</text>
</comment>
<keyword evidence="3" id="KW-0732">Signal</keyword>
<dbReference type="GO" id="GO:0016788">
    <property type="term" value="F:hydrolase activity, acting on ester bonds"/>
    <property type="evidence" value="ECO:0007669"/>
    <property type="project" value="InterPro"/>
</dbReference>
<reference evidence="4 5" key="1">
    <citation type="journal article" date="2015" name="Antonie Van Leeuwenhoek">
        <title>Tamlana nanhaiensis sp. nov., isolated from surface seawater collected from the South China Sea.</title>
        <authorList>
            <person name="Liu X."/>
            <person name="Lai Q."/>
            <person name="Du Y."/>
            <person name="Li G."/>
            <person name="Sun F."/>
            <person name="Shao Z."/>
        </authorList>
    </citation>
    <scope>NUCLEOTIDE SEQUENCE [LARGE SCALE GENOMIC DNA]</scope>
    <source>
        <strain evidence="4 5">FHC16</strain>
    </source>
</reference>
<dbReference type="CDD" id="cd01821">
    <property type="entry name" value="Rhamnogalacturan_acetylesterase_like"/>
    <property type="match status" value="1"/>
</dbReference>
<proteinExistence type="inferred from homology"/>
<feature type="chain" id="PRO_5002325387" evidence="3">
    <location>
        <begin position="22"/>
        <end position="255"/>
    </location>
</feature>
<feature type="signal peptide" evidence="3">
    <location>
        <begin position="1"/>
        <end position="21"/>
    </location>
</feature>
<evidence type="ECO:0000256" key="2">
    <source>
        <dbReference type="ARBA" id="ARBA00022801"/>
    </source>
</evidence>
<evidence type="ECO:0000256" key="3">
    <source>
        <dbReference type="SAM" id="SignalP"/>
    </source>
</evidence>
<comment type="similarity">
    <text evidence="1">Belongs to the 'GDSL' lipolytic enzyme family.</text>
</comment>
<dbReference type="PANTHER" id="PTHR43695">
    <property type="entry name" value="PUTATIVE (AFU_ORTHOLOGUE AFUA_2G17250)-RELATED"/>
    <property type="match status" value="1"/>
</dbReference>
<dbReference type="RefSeq" id="WP_044627701.1">
    <property type="nucleotide sequence ID" value="NZ_JTDV01000019.1"/>
</dbReference>
<dbReference type="EMBL" id="JTDV01000019">
    <property type="protein sequence ID" value="KJD31101.1"/>
    <property type="molecule type" value="Genomic_DNA"/>
</dbReference>
<dbReference type="InterPro" id="IPR036514">
    <property type="entry name" value="SGNH_hydro_sf"/>
</dbReference>
<organism evidence="4 5">
    <name type="scientific">Neotamlana nanhaiensis</name>
    <dbReference type="NCBI Taxonomy" id="1382798"/>
    <lineage>
        <taxon>Bacteria</taxon>
        <taxon>Pseudomonadati</taxon>
        <taxon>Bacteroidota</taxon>
        <taxon>Flavobacteriia</taxon>
        <taxon>Flavobacteriales</taxon>
        <taxon>Flavobacteriaceae</taxon>
        <taxon>Neotamlana</taxon>
    </lineage>
</organism>
<dbReference type="Pfam" id="PF00657">
    <property type="entry name" value="Lipase_GDSL"/>
    <property type="match status" value="1"/>
</dbReference>
<dbReference type="OrthoDB" id="9807041at2"/>
<dbReference type="InterPro" id="IPR037459">
    <property type="entry name" value="RhgT-like"/>
</dbReference>
<sequence>MKKSFQATVFIALLSTFTLLAQNKKTTIYLVGDSTMCLYDDSRFPQEGWGMPFANFFNASAKIENHAKGGRSSRSFIEENRWQPIVDSLQAGDYVLIQFGHNDAQNSKDHPDRKTTPNEYKTYLKKYITESQSRKAKPIIITPVTRWRFNNHDKAQACHTPYSNAAKEVAIENNIPLIDLDQKSRELLNSMGKDASRYLFMYFNEGEFFKFPNGYPDDTHFTDFGARKMAEIVLNDILKQELDLANFLIKPYERK</sequence>